<dbReference type="AlphaFoldDB" id="A0A3R6FN14"/>
<proteinExistence type="predicted"/>
<name>A0A3R6FN14_9BACT</name>
<gene>
    <name evidence="1" type="ORF">DW060_01170</name>
</gene>
<accession>A0A3R6FN14</accession>
<evidence type="ECO:0000313" key="2">
    <source>
        <dbReference type="Proteomes" id="UP000286598"/>
    </source>
</evidence>
<sequence>MEDVRIIAKGRIADLSKGFSLGGVPFSVYVRSKENTMLSDTLLDCRLIGDRERGAFPVPIGDWTPAMIAYISPNAIDLQKFEVYWGASEQTNKIV</sequence>
<keyword evidence="2" id="KW-1185">Reference proteome</keyword>
<protein>
    <submittedName>
        <fullName evidence="1">Uncharacterized protein</fullName>
    </submittedName>
</protein>
<organism evidence="1 2">
    <name type="scientific">Leyella stercorea</name>
    <dbReference type="NCBI Taxonomy" id="363265"/>
    <lineage>
        <taxon>Bacteria</taxon>
        <taxon>Pseudomonadati</taxon>
        <taxon>Bacteroidota</taxon>
        <taxon>Bacteroidia</taxon>
        <taxon>Bacteroidales</taxon>
        <taxon>Prevotellaceae</taxon>
        <taxon>Leyella</taxon>
    </lineage>
</organism>
<reference evidence="1 2" key="1">
    <citation type="submission" date="2018-08" db="EMBL/GenBank/DDBJ databases">
        <title>A genome reference for cultivated species of the human gut microbiota.</title>
        <authorList>
            <person name="Zou Y."/>
            <person name="Xue W."/>
            <person name="Luo G."/>
        </authorList>
    </citation>
    <scope>NUCLEOTIDE SEQUENCE [LARGE SCALE GENOMIC DNA]</scope>
    <source>
        <strain evidence="1 2">AF42-9</strain>
    </source>
</reference>
<dbReference type="EMBL" id="QRNO01000002">
    <property type="protein sequence ID" value="RHK53100.1"/>
    <property type="molecule type" value="Genomic_DNA"/>
</dbReference>
<comment type="caution">
    <text evidence="1">The sequence shown here is derived from an EMBL/GenBank/DDBJ whole genome shotgun (WGS) entry which is preliminary data.</text>
</comment>
<dbReference type="Proteomes" id="UP000286598">
    <property type="component" value="Unassembled WGS sequence"/>
</dbReference>
<evidence type="ECO:0000313" key="1">
    <source>
        <dbReference type="EMBL" id="RHK53100.1"/>
    </source>
</evidence>
<dbReference type="OrthoDB" id="1082293at2"/>